<evidence type="ECO:0000256" key="2">
    <source>
        <dbReference type="ARBA" id="ARBA00022801"/>
    </source>
</evidence>
<sequence length="314" mass="36005">MKIRKKLLGLLLATPMMISFPLIVSCGPIKPSSSQSDQQNSKQSNQQYSNQSNYYASLDGLSNKKLFNKLFEVQKSHLQSWNYQELITKIYPDAFVDKYYEKDGTVLDIYGENPSGKDPFNFRHGQYRDVGNAEGKGMNREHLVPQSWFSKMTPMRNDAHHVWPTDKKVNAVHGNFPYGTVSKAKYVSKNGTKIGVSEEDGQDVCEVIDEFKGDVARAYLYFAFTYKDQTLTANRVAERFFNEDNSIKKSFLATMLKWHMQDPISQFDIDRNNAIAKHQGIRNPFIDYPELVEAIYGNNKTFVFQNKGILIGKE</sequence>
<gene>
    <name evidence="4" type="ordered locus">MARTH_orf874</name>
</gene>
<dbReference type="InterPro" id="IPR007346">
    <property type="entry name" value="Endonuclease-I"/>
</dbReference>
<dbReference type="InterPro" id="IPR044925">
    <property type="entry name" value="His-Me_finger_sf"/>
</dbReference>
<dbReference type="GO" id="GO:0016787">
    <property type="term" value="F:hydrolase activity"/>
    <property type="evidence" value="ECO:0007669"/>
    <property type="project" value="UniProtKB-KW"/>
</dbReference>
<protein>
    <submittedName>
        <fullName evidence="4">Membrane nuclease</fullName>
    </submittedName>
</protein>
<dbReference type="EMBL" id="CP001047">
    <property type="protein sequence ID" value="ACF07591.1"/>
    <property type="molecule type" value="Genomic_DNA"/>
</dbReference>
<proteinExistence type="predicted"/>
<keyword evidence="3" id="KW-0732">Signal</keyword>
<organism evidence="4 5">
    <name type="scientific">Metamycoplasma arthritidis (strain 158L3-1)</name>
    <name type="common">Mycoplasma arthritidis</name>
    <dbReference type="NCBI Taxonomy" id="243272"/>
    <lineage>
        <taxon>Bacteria</taxon>
        <taxon>Bacillati</taxon>
        <taxon>Mycoplasmatota</taxon>
        <taxon>Mycoplasmoidales</taxon>
        <taxon>Metamycoplasmataceae</taxon>
        <taxon>Metamycoplasma</taxon>
    </lineage>
</organism>
<feature type="chain" id="PRO_5002796769" evidence="3">
    <location>
        <begin position="25"/>
        <end position="314"/>
    </location>
</feature>
<dbReference type="Proteomes" id="UP000008812">
    <property type="component" value="Chromosome"/>
</dbReference>
<dbReference type="PANTHER" id="PTHR33607">
    <property type="entry name" value="ENDONUCLEASE-1"/>
    <property type="match status" value="1"/>
</dbReference>
<dbReference type="PANTHER" id="PTHR33607:SF2">
    <property type="entry name" value="ENDONUCLEASE-1"/>
    <property type="match status" value="1"/>
</dbReference>
<dbReference type="HOGENOM" id="CLU_066209_1_0_14"/>
<feature type="signal peptide" evidence="3">
    <location>
        <begin position="1"/>
        <end position="24"/>
    </location>
</feature>
<dbReference type="STRING" id="243272.MARTH_orf874"/>
<evidence type="ECO:0000256" key="3">
    <source>
        <dbReference type="SAM" id="SignalP"/>
    </source>
</evidence>
<dbReference type="SUPFAM" id="SSF54060">
    <property type="entry name" value="His-Me finger endonucleases"/>
    <property type="match status" value="1"/>
</dbReference>
<dbReference type="eggNOG" id="COG2356">
    <property type="taxonomic scope" value="Bacteria"/>
</dbReference>
<dbReference type="GO" id="GO:0004518">
    <property type="term" value="F:nuclease activity"/>
    <property type="evidence" value="ECO:0007669"/>
    <property type="project" value="UniProtKB-KW"/>
</dbReference>
<dbReference type="AlphaFoldDB" id="B3PNI9"/>
<name>B3PNI9_META1</name>
<dbReference type="PROSITE" id="PS51257">
    <property type="entry name" value="PROKAR_LIPOPROTEIN"/>
    <property type="match status" value="1"/>
</dbReference>
<keyword evidence="2" id="KW-0378">Hydrolase</keyword>
<reference evidence="4 5" key="1">
    <citation type="journal article" date="2008" name="Infect. Immun.">
        <title>Genome of Mycoplasma arthritidis.</title>
        <authorList>
            <person name="Dybvig K."/>
            <person name="Zuhua C."/>
            <person name="Lao P."/>
            <person name="Jordan D.S."/>
            <person name="French C.T."/>
            <person name="Tu A.H."/>
            <person name="Loraine A.E."/>
        </authorList>
    </citation>
    <scope>NUCLEOTIDE SEQUENCE [LARGE SCALE GENOMIC DNA]</scope>
    <source>
        <strain evidence="4 5">158L3-1</strain>
    </source>
</reference>
<dbReference type="KEGG" id="mat:MARTH_orf874"/>
<dbReference type="RefSeq" id="WP_012498548.1">
    <property type="nucleotide sequence ID" value="NC_011025.1"/>
</dbReference>
<evidence type="ECO:0000313" key="5">
    <source>
        <dbReference type="Proteomes" id="UP000008812"/>
    </source>
</evidence>
<keyword evidence="1" id="KW-0540">Nuclease</keyword>
<keyword evidence="5" id="KW-1185">Reference proteome</keyword>
<evidence type="ECO:0000256" key="1">
    <source>
        <dbReference type="ARBA" id="ARBA00022722"/>
    </source>
</evidence>
<accession>B3PNI9</accession>
<dbReference type="Pfam" id="PF04231">
    <property type="entry name" value="Endonuclease_1"/>
    <property type="match status" value="1"/>
</dbReference>
<evidence type="ECO:0000313" key="4">
    <source>
        <dbReference type="EMBL" id="ACF07591.1"/>
    </source>
</evidence>